<dbReference type="OrthoDB" id="25666at2"/>
<evidence type="ECO:0000313" key="6">
    <source>
        <dbReference type="Proteomes" id="UP000234951"/>
    </source>
</evidence>
<dbReference type="AlphaFoldDB" id="A0A2N5GS83"/>
<dbReference type="Pfam" id="PF05163">
    <property type="entry name" value="DinB"/>
    <property type="match status" value="1"/>
</dbReference>
<dbReference type="EMBL" id="PGVD01000021">
    <property type="protein sequence ID" value="PLR98648.1"/>
    <property type="molecule type" value="Genomic_DNA"/>
</dbReference>
<keyword evidence="7" id="KW-1185">Reference proteome</keyword>
<dbReference type="Proteomes" id="UP000235114">
    <property type="component" value="Unassembled WGS sequence"/>
</dbReference>
<gene>
    <name evidence="4" type="ORF">CU635_01900</name>
    <name evidence="5" type="ORF">CVD25_07745</name>
</gene>
<organism evidence="4 6">
    <name type="scientific">Bacillus canaveralius</name>
    <dbReference type="NCBI Taxonomy" id="1403243"/>
    <lineage>
        <taxon>Bacteria</taxon>
        <taxon>Bacillati</taxon>
        <taxon>Bacillota</taxon>
        <taxon>Bacilli</taxon>
        <taxon>Bacillales</taxon>
        <taxon>Bacillaceae</taxon>
        <taxon>Bacillus</taxon>
    </lineage>
</organism>
<dbReference type="SUPFAM" id="SSF109854">
    <property type="entry name" value="DinB/YfiT-like putative metalloenzymes"/>
    <property type="match status" value="1"/>
</dbReference>
<dbReference type="GO" id="GO:0046872">
    <property type="term" value="F:metal ion binding"/>
    <property type="evidence" value="ECO:0007669"/>
    <property type="project" value="UniProtKB-KW"/>
</dbReference>
<evidence type="ECO:0000256" key="3">
    <source>
        <dbReference type="PIRSR" id="PIRSR607837-1"/>
    </source>
</evidence>
<reference evidence="4 6" key="1">
    <citation type="submission" date="2017-11" db="EMBL/GenBank/DDBJ databases">
        <title>Comparitive Functional Genomics of Dry Heat Resistant strains isolated from the Viking Spacecraft.</title>
        <authorList>
            <person name="Seuylemezian A."/>
            <person name="Cooper K."/>
            <person name="Vaishampayan P."/>
        </authorList>
    </citation>
    <scope>NUCLEOTIDE SEQUENCE [LARGE SCALE GENOMIC DNA]</scope>
    <source>
        <strain evidence="4 6">M4.6</strain>
    </source>
</reference>
<feature type="binding site" evidence="3">
    <location>
        <position position="20"/>
    </location>
    <ligand>
        <name>a divalent metal cation</name>
        <dbReference type="ChEBI" id="CHEBI:60240"/>
    </ligand>
</feature>
<dbReference type="InterPro" id="IPR007837">
    <property type="entry name" value="DinB"/>
</dbReference>
<reference evidence="5 7" key="2">
    <citation type="submission" date="2017-12" db="EMBL/GenBank/DDBJ databases">
        <title>Comparative Functional Genomics of Dry Heat Resistant strains isolated from the Viking Spacecraft.</title>
        <authorList>
            <person name="Seuylemezian A."/>
            <person name="Cooper K."/>
            <person name="Vaishampayan P."/>
        </authorList>
    </citation>
    <scope>NUCLEOTIDE SEQUENCE [LARGE SCALE GENOMIC DNA]</scope>
    <source>
        <strain evidence="5 7">ATCC 29669</strain>
    </source>
</reference>
<protein>
    <recommendedName>
        <fullName evidence="8">Damage-inducible protein DinB</fullName>
    </recommendedName>
</protein>
<feature type="binding site" evidence="3">
    <location>
        <position position="16"/>
    </location>
    <ligand>
        <name>a divalent metal cation</name>
        <dbReference type="ChEBI" id="CHEBI:60240"/>
    </ligand>
</feature>
<dbReference type="InterPro" id="IPR034660">
    <property type="entry name" value="DinB/YfiT-like"/>
</dbReference>
<comment type="similarity">
    <text evidence="1">Belongs to the DinB family.</text>
</comment>
<dbReference type="Proteomes" id="UP000234951">
    <property type="component" value="Unassembled WGS sequence"/>
</dbReference>
<sequence>MVSFPYKKVIQHVITHEIHHIGQLSIWSRELGIKPVHPI</sequence>
<evidence type="ECO:0000313" key="7">
    <source>
        <dbReference type="Proteomes" id="UP000235114"/>
    </source>
</evidence>
<evidence type="ECO:0008006" key="8">
    <source>
        <dbReference type="Google" id="ProtNLM"/>
    </source>
</evidence>
<evidence type="ECO:0000256" key="1">
    <source>
        <dbReference type="ARBA" id="ARBA00008635"/>
    </source>
</evidence>
<dbReference type="EMBL" id="PGVA01000003">
    <property type="protein sequence ID" value="PLR86418.1"/>
    <property type="molecule type" value="Genomic_DNA"/>
</dbReference>
<evidence type="ECO:0000256" key="2">
    <source>
        <dbReference type="ARBA" id="ARBA00022723"/>
    </source>
</evidence>
<evidence type="ECO:0000313" key="4">
    <source>
        <dbReference type="EMBL" id="PLR86418.1"/>
    </source>
</evidence>
<proteinExistence type="inferred from homology"/>
<accession>A0A2N5GS83</accession>
<comment type="caution">
    <text evidence="4">The sequence shown here is derived from an EMBL/GenBank/DDBJ whole genome shotgun (WGS) entry which is preliminary data.</text>
</comment>
<evidence type="ECO:0000313" key="5">
    <source>
        <dbReference type="EMBL" id="PLR98648.1"/>
    </source>
</evidence>
<keyword evidence="2 3" id="KW-0479">Metal-binding</keyword>
<dbReference type="Gene3D" id="1.20.120.450">
    <property type="entry name" value="dinb family like domain"/>
    <property type="match status" value="1"/>
</dbReference>
<name>A0A2N5GS83_9BACI</name>